<sequence>MFRSPVLAAAVLAFGTSQAFAIALPVEEYQYLPPEETTTYVERSLNHQAPLIIEHPPVAQNPYGRRRGSAAAIAGFCQEGGFVRRRDTSSGQFVIVRQREICDNVAPRTMRPGAVDPRPVWPAQDAVRTRVLRTKG</sequence>
<gene>
    <name evidence="2" type="ORF">LKMONMHP_2566</name>
</gene>
<accession>A0ABQ4T7Q9</accession>
<dbReference type="Proteomes" id="UP001055156">
    <property type="component" value="Unassembled WGS sequence"/>
</dbReference>
<organism evidence="2 3">
    <name type="scientific">Methylobacterium organophilum</name>
    <dbReference type="NCBI Taxonomy" id="410"/>
    <lineage>
        <taxon>Bacteria</taxon>
        <taxon>Pseudomonadati</taxon>
        <taxon>Pseudomonadota</taxon>
        <taxon>Alphaproteobacteria</taxon>
        <taxon>Hyphomicrobiales</taxon>
        <taxon>Methylobacteriaceae</taxon>
        <taxon>Methylobacterium</taxon>
    </lineage>
</organism>
<evidence type="ECO:0000313" key="2">
    <source>
        <dbReference type="EMBL" id="GJE27705.1"/>
    </source>
</evidence>
<comment type="caution">
    <text evidence="2">The sequence shown here is derived from an EMBL/GenBank/DDBJ whole genome shotgun (WGS) entry which is preliminary data.</text>
</comment>
<keyword evidence="1" id="KW-0732">Signal</keyword>
<protein>
    <submittedName>
        <fullName evidence="2">Uncharacterized protein</fullName>
    </submittedName>
</protein>
<reference evidence="2" key="2">
    <citation type="submission" date="2021-08" db="EMBL/GenBank/DDBJ databases">
        <authorList>
            <person name="Tani A."/>
            <person name="Ola A."/>
            <person name="Ogura Y."/>
            <person name="Katsura K."/>
            <person name="Hayashi T."/>
        </authorList>
    </citation>
    <scope>NUCLEOTIDE SEQUENCE</scope>
    <source>
        <strain evidence="2">NBRC 15689</strain>
    </source>
</reference>
<name>A0ABQ4T7Q9_METOR</name>
<feature type="signal peptide" evidence="1">
    <location>
        <begin position="1"/>
        <end position="21"/>
    </location>
</feature>
<feature type="chain" id="PRO_5046224123" evidence="1">
    <location>
        <begin position="22"/>
        <end position="136"/>
    </location>
</feature>
<keyword evidence="3" id="KW-1185">Reference proteome</keyword>
<evidence type="ECO:0000313" key="3">
    <source>
        <dbReference type="Proteomes" id="UP001055156"/>
    </source>
</evidence>
<dbReference type="RefSeq" id="WP_238311508.1">
    <property type="nucleotide sequence ID" value="NZ_BPQV01000007.1"/>
</dbReference>
<dbReference type="EMBL" id="BPQV01000007">
    <property type="protein sequence ID" value="GJE27705.1"/>
    <property type="molecule type" value="Genomic_DNA"/>
</dbReference>
<proteinExistence type="predicted"/>
<reference evidence="2" key="1">
    <citation type="journal article" date="2021" name="Front. Microbiol.">
        <title>Comprehensive Comparative Genomics and Phenotyping of Methylobacterium Species.</title>
        <authorList>
            <person name="Alessa O."/>
            <person name="Ogura Y."/>
            <person name="Fujitani Y."/>
            <person name="Takami H."/>
            <person name="Hayashi T."/>
            <person name="Sahin N."/>
            <person name="Tani A."/>
        </authorList>
    </citation>
    <scope>NUCLEOTIDE SEQUENCE</scope>
    <source>
        <strain evidence="2">NBRC 15689</strain>
    </source>
</reference>
<evidence type="ECO:0000256" key="1">
    <source>
        <dbReference type="SAM" id="SignalP"/>
    </source>
</evidence>